<proteinExistence type="predicted"/>
<protein>
    <recommendedName>
        <fullName evidence="4">Aspartyl-trna synthetase</fullName>
    </recommendedName>
</protein>
<dbReference type="Gene3D" id="2.30.30.40">
    <property type="entry name" value="SH3 Domains"/>
    <property type="match status" value="1"/>
</dbReference>
<keyword evidence="1" id="KW-0732">Signal</keyword>
<feature type="signal peptide" evidence="1">
    <location>
        <begin position="1"/>
        <end position="24"/>
    </location>
</feature>
<evidence type="ECO:0000313" key="2">
    <source>
        <dbReference type="EMBL" id="PLW76476.1"/>
    </source>
</evidence>
<dbReference type="Pfam" id="PF06347">
    <property type="entry name" value="SH3_4"/>
    <property type="match status" value="2"/>
</dbReference>
<keyword evidence="3" id="KW-1185">Reference proteome</keyword>
<evidence type="ECO:0000313" key="3">
    <source>
        <dbReference type="Proteomes" id="UP000234881"/>
    </source>
</evidence>
<evidence type="ECO:0000256" key="1">
    <source>
        <dbReference type="SAM" id="SignalP"/>
    </source>
</evidence>
<comment type="caution">
    <text evidence="2">The sequence shown here is derived from an EMBL/GenBank/DDBJ whole genome shotgun (WGS) entry which is preliminary data.</text>
</comment>
<sequence>MRLILAKCVLVAGICAGTLSPAVAQGTSVGPSGLKIPRFVSLKSDRVNVRGGPSTDHKVKWIFRRAGLPVEIIAEFENWRRIRDSEGEEGWVYHSLLSGRRTALISPWQRTGTIVSLRDKPNEKADLAAQAQIGLQVDIKTCEKSWCEVSAKRHQGWLKANLLWGVYPNEEIN</sequence>
<gene>
    <name evidence="2" type="ORF">C0081_14835</name>
</gene>
<name>A0A2N5XPM4_9HYPH</name>
<dbReference type="EMBL" id="PKUQ01000031">
    <property type="protein sequence ID" value="PLW76476.1"/>
    <property type="molecule type" value="Genomic_DNA"/>
</dbReference>
<dbReference type="InterPro" id="IPR010466">
    <property type="entry name" value="DUF1058"/>
</dbReference>
<dbReference type="Proteomes" id="UP000234881">
    <property type="component" value="Unassembled WGS sequence"/>
</dbReference>
<reference evidence="2 3" key="1">
    <citation type="submission" date="2018-01" db="EMBL/GenBank/DDBJ databases">
        <title>The draft genome sequence of Cohaesibacter sp. H1304.</title>
        <authorList>
            <person name="Wang N.-N."/>
            <person name="Du Z.-J."/>
        </authorList>
    </citation>
    <scope>NUCLEOTIDE SEQUENCE [LARGE SCALE GENOMIC DNA]</scope>
    <source>
        <strain evidence="2 3">H1304</strain>
    </source>
</reference>
<organism evidence="2 3">
    <name type="scientific">Cohaesibacter celericrescens</name>
    <dbReference type="NCBI Taxonomy" id="2067669"/>
    <lineage>
        <taxon>Bacteria</taxon>
        <taxon>Pseudomonadati</taxon>
        <taxon>Pseudomonadota</taxon>
        <taxon>Alphaproteobacteria</taxon>
        <taxon>Hyphomicrobiales</taxon>
        <taxon>Cohaesibacteraceae</taxon>
    </lineage>
</organism>
<dbReference type="OrthoDB" id="9810773at2"/>
<accession>A0A2N5XPM4</accession>
<evidence type="ECO:0008006" key="4">
    <source>
        <dbReference type="Google" id="ProtNLM"/>
    </source>
</evidence>
<feature type="chain" id="PRO_5014827463" description="Aspartyl-trna synthetase" evidence="1">
    <location>
        <begin position="25"/>
        <end position="173"/>
    </location>
</feature>
<dbReference type="AlphaFoldDB" id="A0A2N5XPM4"/>